<feature type="transmembrane region" description="Helical" evidence="2">
    <location>
        <begin position="1366"/>
        <end position="1386"/>
    </location>
</feature>
<keyword evidence="2" id="KW-0472">Membrane</keyword>
<feature type="transmembrane region" description="Helical" evidence="2">
    <location>
        <begin position="6"/>
        <end position="21"/>
    </location>
</feature>
<feature type="transmembrane region" description="Helical" evidence="2">
    <location>
        <begin position="1239"/>
        <end position="1259"/>
    </location>
</feature>
<feature type="transmembrane region" description="Helical" evidence="2">
    <location>
        <begin position="549"/>
        <end position="569"/>
    </location>
</feature>
<feature type="transmembrane region" description="Helical" evidence="2">
    <location>
        <begin position="1190"/>
        <end position="1209"/>
    </location>
</feature>
<evidence type="ECO:0000256" key="2">
    <source>
        <dbReference type="SAM" id="Phobius"/>
    </source>
</evidence>
<feature type="transmembrane region" description="Helical" evidence="2">
    <location>
        <begin position="725"/>
        <end position="746"/>
    </location>
</feature>
<comment type="caution">
    <text evidence="3">The sequence shown here is derived from an EMBL/GenBank/DDBJ whole genome shotgun (WGS) entry which is preliminary data.</text>
</comment>
<feature type="transmembrane region" description="Helical" evidence="2">
    <location>
        <begin position="919"/>
        <end position="940"/>
    </location>
</feature>
<protein>
    <submittedName>
        <fullName evidence="3">Uncharacterized protein</fullName>
    </submittedName>
</protein>
<dbReference type="PANTHER" id="PTHR48125:SF12">
    <property type="entry name" value="AT HOOK TRANSCRIPTION FACTOR FAMILY-RELATED"/>
    <property type="match status" value="1"/>
</dbReference>
<feature type="compositionally biased region" description="Polar residues" evidence="1">
    <location>
        <begin position="64"/>
        <end position="73"/>
    </location>
</feature>
<dbReference type="EMBL" id="JBIYEW010000003">
    <property type="protein sequence ID" value="MFK4638322.1"/>
    <property type="molecule type" value="Genomic_DNA"/>
</dbReference>
<feature type="transmembrane region" description="Helical" evidence="2">
    <location>
        <begin position="358"/>
        <end position="378"/>
    </location>
</feature>
<feature type="transmembrane region" description="Helical" evidence="2">
    <location>
        <begin position="1040"/>
        <end position="1058"/>
    </location>
</feature>
<sequence length="1416" mass="147464">MNALLIVMLVAISGVIGNALGRSRGRRSALREDTHSGMPGAQAYQAGYLAGHMAGWRDAEAKRQGSSTQSPAQRSPAAVRPTVQQSASPRPIPVPFPPAHPASARSAPAHPASSRSAPTQVPLPSQGPPPVQGQSPVQGPPPVQGPSPVRESPAEVAARKARRDQQNINITLYVASLLLVAAGALFVGTSLPELFRFAGIWFITALFYISGLIIHAKIPRLRPAATAFVGTGLALIPVTGLAMYNFVLHNGPAAWLATSLLGTAVYAYTAVKLDNKVLAYLSISFVVSTAWSGVSILGGALVWYFTALIVVAILLTLGALLRPRWIPPLYVRPLMLLHPYVVPLVALAVTFTPHLLSYGEYALVMLMCGCYFTVMVMVPRARHRLQHFHAARAALTLSLLGLVWDVSSDVSAVLLVAVLCLGVQSLGVAFGGAKLAPRLRWTDAVLCWGLQLVAAAVLTAVLGFGSFDLPVHVPLYVTMLTSMVLGWRLAREPAPAAAAVLFAPAAVAGTGLALAVLLGAWPVALLLATAGFYWLVAALLRQTANRQHLVLAGRIALTAAVPATVAAIFEHSPDRFAHTLVALVAAAGLQELGSAVLWRRGVQLVAPQATAAVAGGVAMAALLLLPVVDHVAGHPSVSLAVLLVLATGLASGMLLLRSVKGTQGGVGTWTPTSGEVLAPVSAIVAGAVAAAAVSLTLANLVLLAITIYFGATALRFRGPYPRQGYWWFARAAGTLLTASVTVDALRSGWTLQIAGETPGVPLVVATVAALQLVFPLSSRFQHRFPRASVVDAAVTVAVMAGATITLSFGATAGGWLPRDSWQPGVVAIAPAVAAVACTVVLRGGPGAWVFAPAALVLLLPLRLGHIHDVEILLAIFTGCSAVMMALARNSRVRGAYLAGLRILGASFITVVVADATDSPAAVVIVLALLLLLQHVLTLFLRQRHVAVAFQQPTTWAALGAQLLLPFGYLASGAYDGGGRWVVMAGLVVVPAAVAIAWRFLGVRGAQYLGAAAVGALVMVSGPALRFPSSTWLSLPLLNESQVPVTLLGLAACLVVFRIAFPPRTQKPGSTTLVAVERWFWLATSMAFVGLGCLLTLPVDYALTGLSVLTLAGVLFAASHVERLPRLYAAAAPAVLLGAVPAVEGLLRNLPSDVWSHYAVWLLGAGGAAAGLYAVRIMGPAAIRGELWRERSLAGTAVVGLAAAAVAGMIHDETALVAFVLVSGTGAVVVAEVPRGKWLAGEAASVISLAALQRAVLFVDDARPDWFWTVQWYVVAAAVLAGLRYIKGRRFNQDQGRAGLLRLCIGAGILSVTSVGTIFGGTAGQQLYVLVAHVVLLAVGLIVAERLLVAWGAVGVVLSIMWALRTYAFAMLALVAVGLIVLAVWRLNRKPPTGPDDAAVSDGSNNTESSRGYGGVR</sequence>
<feature type="transmembrane region" description="Helical" evidence="2">
    <location>
        <begin position="226"/>
        <end position="247"/>
    </location>
</feature>
<proteinExistence type="predicted"/>
<keyword evidence="4" id="KW-1185">Reference proteome</keyword>
<evidence type="ECO:0000313" key="4">
    <source>
        <dbReference type="Proteomes" id="UP001620520"/>
    </source>
</evidence>
<feature type="transmembrane region" description="Helical" evidence="2">
    <location>
        <begin position="497"/>
        <end position="517"/>
    </location>
</feature>
<evidence type="ECO:0000256" key="1">
    <source>
        <dbReference type="SAM" id="MobiDB-lite"/>
    </source>
</evidence>
<name>A0ABW8N2R3_9MICC</name>
<feature type="transmembrane region" description="Helical" evidence="2">
    <location>
        <begin position="253"/>
        <end position="271"/>
    </location>
</feature>
<feature type="transmembrane region" description="Helical" evidence="2">
    <location>
        <begin position="302"/>
        <end position="321"/>
    </location>
</feature>
<gene>
    <name evidence="3" type="ORF">ABIA52_001211</name>
</gene>
<feature type="region of interest" description="Disordered" evidence="1">
    <location>
        <begin position="1392"/>
        <end position="1416"/>
    </location>
</feature>
<feature type="transmembrane region" description="Helical" evidence="2">
    <location>
        <begin position="821"/>
        <end position="841"/>
    </location>
</feature>
<feature type="transmembrane region" description="Helical" evidence="2">
    <location>
        <begin position="412"/>
        <end position="433"/>
    </location>
</feature>
<keyword evidence="2" id="KW-0812">Transmembrane</keyword>
<accession>A0ABW8N2R3</accession>
<feature type="transmembrane region" description="Helical" evidence="2">
    <location>
        <begin position="758"/>
        <end position="777"/>
    </location>
</feature>
<reference evidence="3 4" key="1">
    <citation type="submission" date="2024-10" db="EMBL/GenBank/DDBJ databases">
        <title>Novel secondary metabolite-producing bacteria for plant disease control.</title>
        <authorList>
            <person name="Chevrette M."/>
        </authorList>
    </citation>
    <scope>NUCLEOTIDE SEQUENCE [LARGE SCALE GENOMIC DNA]</scope>
    <source>
        <strain evidence="3 4">J30 TE3557</strain>
    </source>
</reference>
<feature type="transmembrane region" description="Helical" evidence="2">
    <location>
        <begin position="1078"/>
        <end position="1096"/>
    </location>
</feature>
<feature type="transmembrane region" description="Helical" evidence="2">
    <location>
        <begin position="333"/>
        <end position="352"/>
    </location>
</feature>
<feature type="transmembrane region" description="Helical" evidence="2">
    <location>
        <begin position="605"/>
        <end position="625"/>
    </location>
</feature>
<feature type="transmembrane region" description="Helical" evidence="2">
    <location>
        <begin position="637"/>
        <end position="656"/>
    </location>
</feature>
<feature type="transmembrane region" description="Helical" evidence="2">
    <location>
        <begin position="170"/>
        <end position="188"/>
    </location>
</feature>
<dbReference type="PANTHER" id="PTHR48125">
    <property type="entry name" value="LP07818P1"/>
    <property type="match status" value="1"/>
</dbReference>
<feature type="transmembrane region" description="Helical" evidence="2">
    <location>
        <begin position="575"/>
        <end position="598"/>
    </location>
</feature>
<feature type="transmembrane region" description="Helical" evidence="2">
    <location>
        <begin position="789"/>
        <end position="815"/>
    </location>
</feature>
<evidence type="ECO:0000313" key="3">
    <source>
        <dbReference type="EMBL" id="MFK4638322.1"/>
    </source>
</evidence>
<feature type="transmembrane region" description="Helical" evidence="2">
    <location>
        <begin position="980"/>
        <end position="1000"/>
    </location>
</feature>
<feature type="transmembrane region" description="Helical" evidence="2">
    <location>
        <begin position="523"/>
        <end position="540"/>
    </location>
</feature>
<feature type="region of interest" description="Disordered" evidence="1">
    <location>
        <begin position="58"/>
        <end position="161"/>
    </location>
</feature>
<keyword evidence="2" id="KW-1133">Transmembrane helix</keyword>
<feature type="transmembrane region" description="Helical" evidence="2">
    <location>
        <begin position="1265"/>
        <end position="1285"/>
    </location>
</feature>
<feature type="transmembrane region" description="Helical" evidence="2">
    <location>
        <begin position="1215"/>
        <end position="1232"/>
    </location>
</feature>
<feature type="transmembrane region" description="Helical" evidence="2">
    <location>
        <begin position="473"/>
        <end position="490"/>
    </location>
</feature>
<feature type="transmembrane region" description="Helical" evidence="2">
    <location>
        <begin position="1297"/>
        <end position="1320"/>
    </location>
</feature>
<feature type="transmembrane region" description="Helical" evidence="2">
    <location>
        <begin position="1102"/>
        <end position="1120"/>
    </location>
</feature>
<feature type="compositionally biased region" description="Low complexity" evidence="1">
    <location>
        <begin position="101"/>
        <end position="124"/>
    </location>
</feature>
<feature type="transmembrane region" description="Helical" evidence="2">
    <location>
        <begin position="894"/>
        <end position="913"/>
    </location>
</feature>
<feature type="transmembrane region" description="Helical" evidence="2">
    <location>
        <begin position="194"/>
        <end position="214"/>
    </location>
</feature>
<feature type="transmembrane region" description="Helical" evidence="2">
    <location>
        <begin position="952"/>
        <end position="974"/>
    </location>
</feature>
<dbReference type="Proteomes" id="UP001620520">
    <property type="component" value="Unassembled WGS sequence"/>
</dbReference>
<feature type="transmembrane region" description="Helical" evidence="2">
    <location>
        <begin position="1007"/>
        <end position="1028"/>
    </location>
</feature>
<feature type="transmembrane region" description="Helical" evidence="2">
    <location>
        <begin position="1326"/>
        <end position="1359"/>
    </location>
</feature>
<feature type="transmembrane region" description="Helical" evidence="2">
    <location>
        <begin position="1127"/>
        <end position="1146"/>
    </location>
</feature>
<dbReference type="RefSeq" id="WP_404593893.1">
    <property type="nucleotide sequence ID" value="NZ_JBIYEW010000003.1"/>
</dbReference>
<feature type="transmembrane region" description="Helical" evidence="2">
    <location>
        <begin position="445"/>
        <end position="467"/>
    </location>
</feature>
<feature type="compositionally biased region" description="Pro residues" evidence="1">
    <location>
        <begin position="90"/>
        <end position="100"/>
    </location>
</feature>
<feature type="transmembrane region" description="Helical" evidence="2">
    <location>
        <begin position="390"/>
        <end position="406"/>
    </location>
</feature>
<feature type="transmembrane region" description="Helical" evidence="2">
    <location>
        <begin position="676"/>
        <end position="694"/>
    </location>
</feature>
<feature type="transmembrane region" description="Helical" evidence="2">
    <location>
        <begin position="871"/>
        <end position="887"/>
    </location>
</feature>
<organism evidence="3 4">
    <name type="scientific">Paenarthrobacter histidinolovorans</name>
    <dbReference type="NCBI Taxonomy" id="43664"/>
    <lineage>
        <taxon>Bacteria</taxon>
        <taxon>Bacillati</taxon>
        <taxon>Actinomycetota</taxon>
        <taxon>Actinomycetes</taxon>
        <taxon>Micrococcales</taxon>
        <taxon>Micrococcaceae</taxon>
        <taxon>Paenarthrobacter</taxon>
    </lineage>
</organism>
<feature type="transmembrane region" description="Helical" evidence="2">
    <location>
        <begin position="1158"/>
        <end position="1178"/>
    </location>
</feature>
<feature type="transmembrane region" description="Helical" evidence="2">
    <location>
        <begin position="278"/>
        <end position="296"/>
    </location>
</feature>